<dbReference type="Pfam" id="PF03351">
    <property type="entry name" value="DOMON"/>
    <property type="match status" value="2"/>
</dbReference>
<feature type="transmembrane region" description="Helical" evidence="11">
    <location>
        <begin position="557"/>
        <end position="576"/>
    </location>
</feature>
<evidence type="ECO:0000256" key="1">
    <source>
        <dbReference type="ARBA" id="ARBA00001970"/>
    </source>
</evidence>
<keyword evidence="6" id="KW-0249">Electron transport</keyword>
<evidence type="ECO:0000256" key="6">
    <source>
        <dbReference type="ARBA" id="ARBA00022982"/>
    </source>
</evidence>
<dbReference type="SMART" id="SM00665">
    <property type="entry name" value="B561"/>
    <property type="match status" value="1"/>
</dbReference>
<dbReference type="PROSITE" id="PS50836">
    <property type="entry name" value="DOMON"/>
    <property type="match status" value="2"/>
</dbReference>
<evidence type="ECO:0000256" key="8">
    <source>
        <dbReference type="ARBA" id="ARBA00023004"/>
    </source>
</evidence>
<dbReference type="GO" id="GO:0099072">
    <property type="term" value="P:regulation of postsynaptic membrane neurotransmitter receptor levels"/>
    <property type="evidence" value="ECO:0007669"/>
    <property type="project" value="TreeGrafter"/>
</dbReference>
<evidence type="ECO:0000256" key="5">
    <source>
        <dbReference type="ARBA" id="ARBA00022692"/>
    </source>
</evidence>
<evidence type="ECO:0000256" key="9">
    <source>
        <dbReference type="ARBA" id="ARBA00023136"/>
    </source>
</evidence>
<dbReference type="PANTHER" id="PTHR46902:SF1">
    <property type="entry name" value="DOMON DOMAIN-CONTAINING PROTEIN FRRS1L"/>
    <property type="match status" value="1"/>
</dbReference>
<evidence type="ECO:0000313" key="16">
    <source>
        <dbReference type="Proteomes" id="UP000735302"/>
    </source>
</evidence>
<feature type="domain" description="Reelin" evidence="14">
    <location>
        <begin position="1"/>
        <end position="168"/>
    </location>
</feature>
<organism evidence="15 16">
    <name type="scientific">Plakobranchus ocellatus</name>
    <dbReference type="NCBI Taxonomy" id="259542"/>
    <lineage>
        <taxon>Eukaryota</taxon>
        <taxon>Metazoa</taxon>
        <taxon>Spiralia</taxon>
        <taxon>Lophotrochozoa</taxon>
        <taxon>Mollusca</taxon>
        <taxon>Gastropoda</taxon>
        <taxon>Heterobranchia</taxon>
        <taxon>Euthyneura</taxon>
        <taxon>Panpulmonata</taxon>
        <taxon>Sacoglossa</taxon>
        <taxon>Placobranchoidea</taxon>
        <taxon>Plakobranchidae</taxon>
        <taxon>Plakobranchus</taxon>
    </lineage>
</organism>
<evidence type="ECO:0000313" key="15">
    <source>
        <dbReference type="EMBL" id="GFO47869.1"/>
    </source>
</evidence>
<dbReference type="AlphaFoldDB" id="A0AAV4DUN9"/>
<dbReference type="InterPro" id="IPR042307">
    <property type="entry name" value="Reeler_sf"/>
</dbReference>
<dbReference type="CDD" id="cd08760">
    <property type="entry name" value="Cyt_b561_FRRS1_like"/>
    <property type="match status" value="1"/>
</dbReference>
<comment type="similarity">
    <text evidence="3">Belongs to the FRRS1 family.</text>
</comment>
<dbReference type="InterPro" id="IPR006593">
    <property type="entry name" value="Cyt_b561/ferric_Rdtase_TM"/>
</dbReference>
<dbReference type="InterPro" id="IPR002861">
    <property type="entry name" value="Reeler_dom"/>
</dbReference>
<reference evidence="15 16" key="1">
    <citation type="journal article" date="2021" name="Elife">
        <title>Chloroplast acquisition without the gene transfer in kleptoplastic sea slugs, Plakobranchus ocellatus.</title>
        <authorList>
            <person name="Maeda T."/>
            <person name="Takahashi S."/>
            <person name="Yoshida T."/>
            <person name="Shimamura S."/>
            <person name="Takaki Y."/>
            <person name="Nagai Y."/>
            <person name="Toyoda A."/>
            <person name="Suzuki Y."/>
            <person name="Arimoto A."/>
            <person name="Ishii H."/>
            <person name="Satoh N."/>
            <person name="Nishiyama T."/>
            <person name="Hasebe M."/>
            <person name="Maruyama T."/>
            <person name="Minagawa J."/>
            <person name="Obokata J."/>
            <person name="Shigenobu S."/>
        </authorList>
    </citation>
    <scope>NUCLEOTIDE SEQUENCE [LARGE SCALE GENOMIC DNA]</scope>
</reference>
<comment type="caution">
    <text evidence="15">The sequence shown here is derived from an EMBL/GenBank/DDBJ whole genome shotgun (WGS) entry which is preliminary data.</text>
</comment>
<dbReference type="SMART" id="SM00664">
    <property type="entry name" value="DoH"/>
    <property type="match status" value="2"/>
</dbReference>
<keyword evidence="5 11" id="KW-0812">Transmembrane</keyword>
<feature type="transmembrane region" description="Helical" evidence="11">
    <location>
        <begin position="623"/>
        <end position="644"/>
    </location>
</feature>
<keyword evidence="7 11" id="KW-1133">Transmembrane helix</keyword>
<evidence type="ECO:0000256" key="3">
    <source>
        <dbReference type="ARBA" id="ARBA00009195"/>
    </source>
</evidence>
<evidence type="ECO:0000256" key="7">
    <source>
        <dbReference type="ARBA" id="ARBA00022989"/>
    </source>
</evidence>
<dbReference type="PROSITE" id="PS51019">
    <property type="entry name" value="REELIN"/>
    <property type="match status" value="1"/>
</dbReference>
<keyword evidence="8" id="KW-0408">Iron</keyword>
<proteinExistence type="inferred from homology"/>
<feature type="transmembrane region" description="Helical" evidence="11">
    <location>
        <begin position="597"/>
        <end position="617"/>
    </location>
</feature>
<dbReference type="InterPro" id="IPR042789">
    <property type="entry name" value="FRRS1L"/>
</dbReference>
<sequence length="846" mass="91063">MRVSTVSSYSSGALDSSCALLDPSGHGASTATGPAPYSLELSKTEYQPGDVIQVTLRGNAGAQFKGYLVAGRRADGGSSENIGEFSVDTNGNSKLLCAQPLGNALTHTEASPKSSVEFTWTAPSSPQGDVVLHYTVVRGGAPNTASNRADYFQDLRSAVITGPPVPTVALDNSFSRDPACGVSKGCYSDCVNNECGWEATWQESGSVYNITLTSVFDGSDDKYVALGFSTRPAMAEASVLACVATGGQVDVEASYNPGYSNIPVADPTEGLTVQQVSYDNGILRCEFSKDKLSSDPQMFNLTEPWYIITARGSTASDGTIQQHDSASRFHTSAKIDLSLVTIDEKFSTKTTTPNPGTPTQSTATSDRYFAKDPTCGKTNGCYSDCDDDRCTLLLAWAPANSTHFHFSMQAVYTGTDDFYIAMGFSTQNKMDRASVVACTVVDGIIDVYQSFNPGYYNLPLADPKEGLSNIQGNIDDGVMRCTFTRVSASASNDMLFDLTQTWNLIVALGKASTGGVLQEHNNKNRYVTSSRINFLDLKTDISLEELDYPLIQAHACLMIIGWMISGSIGIAIARFSKKHWPNTTIFGLKVWFQVHRACMMLVFVMGSVAIVLVFVEIEGYSDVSVLVVGSVAIVLVFVEIEGYSDIHGETYKKAHPVLGLITTGLMVINPIMAFFRVGPDHPQRYVFNWSHWAVGTSAHILAGVTISLGMYLPKSQMDKDLGLLLMIIYGCWHFVYGVISGVLDYLGSRSQRRAVSANTGLQLVAFSQSAVAQAQAPPSPDAQSQPTHSALSKAAEINTSSNLLVDPLKKEEPPNSGALKCMLYLHGFVVTAISAFLVFLVIEGED</sequence>
<feature type="transmembrane region" description="Helical" evidence="11">
    <location>
        <begin position="656"/>
        <end position="677"/>
    </location>
</feature>
<evidence type="ECO:0000256" key="11">
    <source>
        <dbReference type="SAM" id="Phobius"/>
    </source>
</evidence>
<evidence type="ECO:0000256" key="10">
    <source>
        <dbReference type="ARBA" id="ARBA00023180"/>
    </source>
</evidence>
<feature type="transmembrane region" description="Helical" evidence="11">
    <location>
        <begin position="689"/>
        <end position="711"/>
    </location>
</feature>
<dbReference type="Gene3D" id="1.20.120.1770">
    <property type="match status" value="1"/>
</dbReference>
<comment type="subcellular location">
    <subcellularLocation>
        <location evidence="2">Membrane</location>
        <topology evidence="2">Multi-pass membrane protein</topology>
    </subcellularLocation>
</comment>
<evidence type="ECO:0000256" key="2">
    <source>
        <dbReference type="ARBA" id="ARBA00004141"/>
    </source>
</evidence>
<gene>
    <name evidence="15" type="ORF">PoB_007437400</name>
</gene>
<dbReference type="Pfam" id="PF02014">
    <property type="entry name" value="Reeler"/>
    <property type="match status" value="1"/>
</dbReference>
<name>A0AAV4DUN9_9GAST</name>
<feature type="domain" description="Cytochrome b561" evidence="13">
    <location>
        <begin position="516"/>
        <end position="745"/>
    </location>
</feature>
<dbReference type="GO" id="GO:0016020">
    <property type="term" value="C:membrane"/>
    <property type="evidence" value="ECO:0007669"/>
    <property type="project" value="UniProtKB-SubCell"/>
</dbReference>
<dbReference type="GO" id="GO:1900449">
    <property type="term" value="P:regulation of glutamate receptor signaling pathway"/>
    <property type="evidence" value="ECO:0007669"/>
    <property type="project" value="InterPro"/>
</dbReference>
<accession>A0AAV4DUN9</accession>
<dbReference type="PANTHER" id="PTHR46902">
    <property type="entry name" value="DOMON DOMAIN-CONTAINING PROTEIN FRRS1L"/>
    <property type="match status" value="1"/>
</dbReference>
<dbReference type="PROSITE" id="PS50939">
    <property type="entry name" value="CYTOCHROME_B561"/>
    <property type="match status" value="1"/>
</dbReference>
<dbReference type="Gene3D" id="2.60.40.4060">
    <property type="entry name" value="Reeler domain"/>
    <property type="match status" value="1"/>
</dbReference>
<dbReference type="EMBL" id="BLXT01008354">
    <property type="protein sequence ID" value="GFO47869.1"/>
    <property type="molecule type" value="Genomic_DNA"/>
</dbReference>
<comment type="cofactor">
    <cofactor evidence="1">
        <name>heme b</name>
        <dbReference type="ChEBI" id="CHEBI:60344"/>
    </cofactor>
</comment>
<evidence type="ECO:0000259" key="13">
    <source>
        <dbReference type="PROSITE" id="PS50939"/>
    </source>
</evidence>
<keyword evidence="9 11" id="KW-0472">Membrane</keyword>
<dbReference type="InterPro" id="IPR005018">
    <property type="entry name" value="DOMON_domain"/>
</dbReference>
<feature type="transmembrane region" description="Helical" evidence="11">
    <location>
        <begin position="723"/>
        <end position="743"/>
    </location>
</feature>
<feature type="transmembrane region" description="Helical" evidence="11">
    <location>
        <begin position="823"/>
        <end position="842"/>
    </location>
</feature>
<evidence type="ECO:0000256" key="4">
    <source>
        <dbReference type="ARBA" id="ARBA00022448"/>
    </source>
</evidence>
<keyword evidence="4" id="KW-0813">Transport</keyword>
<dbReference type="CDD" id="cd09628">
    <property type="entry name" value="DOMON_SDR_2_like"/>
    <property type="match status" value="1"/>
</dbReference>
<feature type="domain" description="DOMON" evidence="12">
    <location>
        <begin position="195"/>
        <end position="312"/>
    </location>
</feature>
<keyword evidence="10" id="KW-0325">Glycoprotein</keyword>
<dbReference type="CDD" id="cd08544">
    <property type="entry name" value="Reeler"/>
    <property type="match status" value="1"/>
</dbReference>
<evidence type="ECO:0000259" key="12">
    <source>
        <dbReference type="PROSITE" id="PS50836"/>
    </source>
</evidence>
<keyword evidence="16" id="KW-1185">Reference proteome</keyword>
<feature type="domain" description="DOMON" evidence="12">
    <location>
        <begin position="390"/>
        <end position="509"/>
    </location>
</feature>
<evidence type="ECO:0000259" key="14">
    <source>
        <dbReference type="PROSITE" id="PS51019"/>
    </source>
</evidence>
<dbReference type="Proteomes" id="UP000735302">
    <property type="component" value="Unassembled WGS sequence"/>
</dbReference>
<protein>
    <submittedName>
        <fullName evidence="15">Ferric-chelate reductase 1</fullName>
    </submittedName>
</protein>